<reference evidence="2" key="1">
    <citation type="submission" date="2014-09" db="EMBL/GenBank/DDBJ databases">
        <authorList>
            <person name="Magalhaes I.L.F."/>
            <person name="Oliveira U."/>
            <person name="Santos F.R."/>
            <person name="Vidigal T.H.D.A."/>
            <person name="Brescovit A.D."/>
            <person name="Santos A.J."/>
        </authorList>
    </citation>
    <scope>NUCLEOTIDE SEQUENCE</scope>
    <source>
        <tissue evidence="2">Shoot tissue taken approximately 20 cm above the soil surface</tissue>
    </source>
</reference>
<protein>
    <submittedName>
        <fullName evidence="2">Uncharacterized protein</fullName>
    </submittedName>
</protein>
<name>A0A0A9G0T8_ARUDO</name>
<reference evidence="2" key="2">
    <citation type="journal article" date="2015" name="Data Brief">
        <title>Shoot transcriptome of the giant reed, Arundo donax.</title>
        <authorList>
            <person name="Barrero R.A."/>
            <person name="Guerrero F.D."/>
            <person name="Moolhuijzen P."/>
            <person name="Goolsby J.A."/>
            <person name="Tidwell J."/>
            <person name="Bellgard S.E."/>
            <person name="Bellgard M.I."/>
        </authorList>
    </citation>
    <scope>NUCLEOTIDE SEQUENCE</scope>
    <source>
        <tissue evidence="2">Shoot tissue taken approximately 20 cm above the soil surface</tissue>
    </source>
</reference>
<organism evidence="2">
    <name type="scientific">Arundo donax</name>
    <name type="common">Giant reed</name>
    <name type="synonym">Donax arundinaceus</name>
    <dbReference type="NCBI Taxonomy" id="35708"/>
    <lineage>
        <taxon>Eukaryota</taxon>
        <taxon>Viridiplantae</taxon>
        <taxon>Streptophyta</taxon>
        <taxon>Embryophyta</taxon>
        <taxon>Tracheophyta</taxon>
        <taxon>Spermatophyta</taxon>
        <taxon>Magnoliopsida</taxon>
        <taxon>Liliopsida</taxon>
        <taxon>Poales</taxon>
        <taxon>Poaceae</taxon>
        <taxon>PACMAD clade</taxon>
        <taxon>Arundinoideae</taxon>
        <taxon>Arundineae</taxon>
        <taxon>Arundo</taxon>
    </lineage>
</organism>
<evidence type="ECO:0000313" key="2">
    <source>
        <dbReference type="EMBL" id="JAE18097.1"/>
    </source>
</evidence>
<accession>A0A0A9G0T8</accession>
<sequence length="123" mass="12283">MAALIRGTRCSTAGTGRAHGRSCGSAPPAAPTEPPAGSAAPPPSPACPPPCGSGWPASSPGCVSPGLSSAQPAPRHASSWLQIWISGKSPIPVTSPPSADILRRVYTFGAPPTPRRALRTPSS</sequence>
<feature type="compositionally biased region" description="Pro residues" evidence="1">
    <location>
        <begin position="28"/>
        <end position="51"/>
    </location>
</feature>
<dbReference type="EMBL" id="GBRH01179799">
    <property type="protein sequence ID" value="JAE18097.1"/>
    <property type="molecule type" value="Transcribed_RNA"/>
</dbReference>
<dbReference type="AlphaFoldDB" id="A0A0A9G0T8"/>
<feature type="compositionally biased region" description="Low complexity" evidence="1">
    <location>
        <begin position="52"/>
        <end position="62"/>
    </location>
</feature>
<feature type="region of interest" description="Disordered" evidence="1">
    <location>
        <begin position="1"/>
        <end position="75"/>
    </location>
</feature>
<proteinExistence type="predicted"/>
<evidence type="ECO:0000256" key="1">
    <source>
        <dbReference type="SAM" id="MobiDB-lite"/>
    </source>
</evidence>